<proteinExistence type="predicted"/>
<dbReference type="InterPro" id="IPR010895">
    <property type="entry name" value="CHRD"/>
</dbReference>
<dbReference type="PROSITE" id="PS50933">
    <property type="entry name" value="CHRD"/>
    <property type="match status" value="1"/>
</dbReference>
<sequence>MRKYQTLLSKFSISAFALIFATNFAVPSHALSSSESDLEAGKLAMMHDGASEEEMEAMEGSETMEAQMEMMEESSMEEEQEMGFKVMTAMLSGDNVYPTPVETNAGGVAVAILSENNTLMVYGSFNALSSPLRDYETDPVDPPNPAITSAVHLHIGTPEENGSFIHALSVTTSEDGLSGLFTGTYQLSDEEVEALGEGNLYIDIHTTENRGGELRGVIRE</sequence>
<name>K9YMD6_CYASC</name>
<evidence type="ECO:0000259" key="2">
    <source>
        <dbReference type="PROSITE" id="PS50933"/>
    </source>
</evidence>
<dbReference type="AlphaFoldDB" id="K9YMD6"/>
<dbReference type="STRING" id="292563.Cyast_1609"/>
<feature type="chain" id="PRO_5003938853" evidence="1">
    <location>
        <begin position="31"/>
        <end position="220"/>
    </location>
</feature>
<evidence type="ECO:0000313" key="3">
    <source>
        <dbReference type="EMBL" id="AFZ47570.1"/>
    </source>
</evidence>
<dbReference type="EMBL" id="CP003940">
    <property type="protein sequence ID" value="AFZ47570.1"/>
    <property type="molecule type" value="Genomic_DNA"/>
</dbReference>
<gene>
    <name evidence="3" type="ordered locus">Cyast_1609</name>
</gene>
<dbReference type="SMART" id="SM00754">
    <property type="entry name" value="CHRD"/>
    <property type="match status" value="1"/>
</dbReference>
<feature type="domain" description="CHRD" evidence="2">
    <location>
        <begin position="83"/>
        <end position="220"/>
    </location>
</feature>
<reference evidence="4" key="1">
    <citation type="journal article" date="2013" name="Proc. Natl. Acad. Sci. U.S.A.">
        <title>Improving the coverage of the cyanobacterial phylum using diversity-driven genome sequencing.</title>
        <authorList>
            <person name="Shih P.M."/>
            <person name="Wu D."/>
            <person name="Latifi A."/>
            <person name="Axen S.D."/>
            <person name="Fewer D.P."/>
            <person name="Talla E."/>
            <person name="Calteau A."/>
            <person name="Cai F."/>
            <person name="Tandeau de Marsac N."/>
            <person name="Rippka R."/>
            <person name="Herdman M."/>
            <person name="Sivonen K."/>
            <person name="Coursin T."/>
            <person name="Laurent T."/>
            <person name="Goodwin L."/>
            <person name="Nolan M."/>
            <person name="Davenport K.W."/>
            <person name="Han C.S."/>
            <person name="Rubin E.M."/>
            <person name="Eisen J.A."/>
            <person name="Woyke T."/>
            <person name="Gugger M."/>
            <person name="Kerfeld C.A."/>
        </authorList>
    </citation>
    <scope>NUCLEOTIDE SEQUENCE [LARGE SCALE GENOMIC DNA]</scope>
    <source>
        <strain evidence="4">ATCC 29140 / PCC 7202</strain>
    </source>
</reference>
<dbReference type="BioCyc" id="CSTA292563:G1353-1619-MONOMER"/>
<keyword evidence="1" id="KW-0732">Signal</keyword>
<organism evidence="3 4">
    <name type="scientific">Cyanobacterium stanieri (strain ATCC 29140 / PCC 7202)</name>
    <dbReference type="NCBI Taxonomy" id="292563"/>
    <lineage>
        <taxon>Bacteria</taxon>
        <taxon>Bacillati</taxon>
        <taxon>Cyanobacteriota</taxon>
        <taxon>Cyanophyceae</taxon>
        <taxon>Oscillatoriophycideae</taxon>
        <taxon>Chroococcales</taxon>
        <taxon>Geminocystaceae</taxon>
        <taxon>Cyanobacterium</taxon>
    </lineage>
</organism>
<accession>K9YMD6</accession>
<dbReference type="Proteomes" id="UP000010483">
    <property type="component" value="Chromosome"/>
</dbReference>
<keyword evidence="4" id="KW-1185">Reference proteome</keyword>
<dbReference type="Pfam" id="PF07452">
    <property type="entry name" value="CHRD"/>
    <property type="match status" value="1"/>
</dbReference>
<evidence type="ECO:0000256" key="1">
    <source>
        <dbReference type="SAM" id="SignalP"/>
    </source>
</evidence>
<dbReference type="HOGENOM" id="CLU_1254222_0_0_3"/>
<dbReference type="eggNOG" id="COG3391">
    <property type="taxonomic scope" value="Bacteria"/>
</dbReference>
<evidence type="ECO:0000313" key="4">
    <source>
        <dbReference type="Proteomes" id="UP000010483"/>
    </source>
</evidence>
<feature type="signal peptide" evidence="1">
    <location>
        <begin position="1"/>
        <end position="30"/>
    </location>
</feature>
<dbReference type="KEGG" id="csn:Cyast_1609"/>
<protein>
    <submittedName>
        <fullName evidence="3">CHRD domain containing protein</fullName>
    </submittedName>
</protein>